<dbReference type="Gene3D" id="3.40.462.20">
    <property type="match status" value="1"/>
</dbReference>
<dbReference type="InterPro" id="IPR036318">
    <property type="entry name" value="FAD-bd_PCMH-like_sf"/>
</dbReference>
<evidence type="ECO:0000256" key="3">
    <source>
        <dbReference type="ARBA" id="ARBA00022630"/>
    </source>
</evidence>
<keyword evidence="3" id="KW-0285">Flavoprotein</keyword>
<keyword evidence="4" id="KW-0274">FAD</keyword>
<dbReference type="Proteomes" id="UP001498421">
    <property type="component" value="Unassembled WGS sequence"/>
</dbReference>
<evidence type="ECO:0000256" key="2">
    <source>
        <dbReference type="ARBA" id="ARBA00005466"/>
    </source>
</evidence>
<dbReference type="Pfam" id="PF01565">
    <property type="entry name" value="FAD_binding_4"/>
    <property type="match status" value="1"/>
</dbReference>
<dbReference type="InterPro" id="IPR006094">
    <property type="entry name" value="Oxid_FAD_bind_N"/>
</dbReference>
<dbReference type="InterPro" id="IPR016166">
    <property type="entry name" value="FAD-bd_PCMH"/>
</dbReference>
<protein>
    <recommendedName>
        <fullName evidence="7">FAD-binding PCMH-type domain-containing protein</fullName>
    </recommendedName>
</protein>
<dbReference type="Gene3D" id="3.30.465.10">
    <property type="match status" value="1"/>
</dbReference>
<evidence type="ECO:0000256" key="4">
    <source>
        <dbReference type="ARBA" id="ARBA00022827"/>
    </source>
</evidence>
<dbReference type="EMBL" id="JAZAVK010000114">
    <property type="protein sequence ID" value="KAK7421990.1"/>
    <property type="molecule type" value="Genomic_DNA"/>
</dbReference>
<proteinExistence type="inferred from homology"/>
<dbReference type="InterPro" id="IPR050416">
    <property type="entry name" value="FAD-linked_Oxidoreductase"/>
</dbReference>
<evidence type="ECO:0000256" key="5">
    <source>
        <dbReference type="ARBA" id="ARBA00023002"/>
    </source>
</evidence>
<feature type="signal peptide" evidence="6">
    <location>
        <begin position="1"/>
        <end position="19"/>
    </location>
</feature>
<evidence type="ECO:0000259" key="7">
    <source>
        <dbReference type="PROSITE" id="PS51387"/>
    </source>
</evidence>
<dbReference type="InterPro" id="IPR012951">
    <property type="entry name" value="BBE"/>
</dbReference>
<dbReference type="SUPFAM" id="SSF56176">
    <property type="entry name" value="FAD-binding/transporter-associated domain-like"/>
    <property type="match status" value="1"/>
</dbReference>
<keyword evidence="9" id="KW-1185">Reference proteome</keyword>
<comment type="caution">
    <text evidence="8">The sequence shown here is derived from an EMBL/GenBank/DDBJ whole genome shotgun (WGS) entry which is preliminary data.</text>
</comment>
<evidence type="ECO:0000256" key="1">
    <source>
        <dbReference type="ARBA" id="ARBA00001974"/>
    </source>
</evidence>
<keyword evidence="5" id="KW-0560">Oxidoreductase</keyword>
<evidence type="ECO:0000313" key="9">
    <source>
        <dbReference type="Proteomes" id="UP001498421"/>
    </source>
</evidence>
<dbReference type="PROSITE" id="PS51387">
    <property type="entry name" value="FAD_PCMH"/>
    <property type="match status" value="1"/>
</dbReference>
<evidence type="ECO:0000313" key="8">
    <source>
        <dbReference type="EMBL" id="KAK7421990.1"/>
    </source>
</evidence>
<reference evidence="8 9" key="1">
    <citation type="journal article" date="2025" name="Microbiol. Resour. Announc.">
        <title>Draft genome sequences for Neonectria magnoliae and Neonectria punicea, canker pathogens of Liriodendron tulipifera and Acer saccharum in West Virginia.</title>
        <authorList>
            <person name="Petronek H.M."/>
            <person name="Kasson M.T."/>
            <person name="Metheny A.M."/>
            <person name="Stauder C.M."/>
            <person name="Lovett B."/>
            <person name="Lynch S.C."/>
            <person name="Garnas J.R."/>
            <person name="Kasson L.R."/>
            <person name="Stajich J.E."/>
        </authorList>
    </citation>
    <scope>NUCLEOTIDE SEQUENCE [LARGE SCALE GENOMIC DNA]</scope>
    <source>
        <strain evidence="8 9">NRRL 64651</strain>
    </source>
</reference>
<sequence>MSPLYRLLGLSFGAVGAFGASANRNPAHLEARDALRSCLSEAVGADDSRVQFPDEPGFYNKDVRPYNLNLQYKPFAVTYPNTTQEVSDIILCAGTHNRKVQARSGGYDFINKCIGGAGGAIVVDLKSFDALEVDQATNIATVGPGNVLKELVEGLHANGGRYISHGSAPTVGVGGHLMVGGMGFSSRQNGLLIDALTEVEVVLANGTITRASEVNNPDLFWAMRGAGASFGIATEFNFRTKPEPETVVAWTYNVTSDDPAVLSEAWKAYHEVVKDPSLSIKLGGNALLLKSSFVLNGAFFGSESDFNDINLIGRLPPASTTTIRPGLTWIEFMQGIFSLPAGTPSPAYFYTSDTGVTRDTLPSNSSIDAFLEHLFAADDLSSNWTFLLDLYGGKIKDVAVDATAFPHRDVLYFITAQVSTTKPTTAKSKKFLEDAVLKLQNNEPEKYGSYLGVPSLGHKNPQEKYWRSNLAQLETLKARFDPDDVFSTPQNVKPAKSS</sequence>
<dbReference type="Pfam" id="PF08031">
    <property type="entry name" value="BBE"/>
    <property type="match status" value="1"/>
</dbReference>
<dbReference type="PANTHER" id="PTHR42973">
    <property type="entry name" value="BINDING OXIDOREDUCTASE, PUTATIVE (AFU_ORTHOLOGUE AFUA_1G17690)-RELATED"/>
    <property type="match status" value="1"/>
</dbReference>
<feature type="domain" description="FAD-binding PCMH-type" evidence="7">
    <location>
        <begin position="70"/>
        <end position="243"/>
    </location>
</feature>
<comment type="similarity">
    <text evidence="2">Belongs to the oxygen-dependent FAD-linked oxidoreductase family.</text>
</comment>
<evidence type="ECO:0000256" key="6">
    <source>
        <dbReference type="SAM" id="SignalP"/>
    </source>
</evidence>
<feature type="chain" id="PRO_5045948098" description="FAD-binding PCMH-type domain-containing protein" evidence="6">
    <location>
        <begin position="20"/>
        <end position="498"/>
    </location>
</feature>
<dbReference type="PANTHER" id="PTHR42973:SF39">
    <property type="entry name" value="FAD-BINDING PCMH-TYPE DOMAIN-CONTAINING PROTEIN"/>
    <property type="match status" value="1"/>
</dbReference>
<organism evidence="8 9">
    <name type="scientific">Neonectria magnoliae</name>
    <dbReference type="NCBI Taxonomy" id="2732573"/>
    <lineage>
        <taxon>Eukaryota</taxon>
        <taxon>Fungi</taxon>
        <taxon>Dikarya</taxon>
        <taxon>Ascomycota</taxon>
        <taxon>Pezizomycotina</taxon>
        <taxon>Sordariomycetes</taxon>
        <taxon>Hypocreomycetidae</taxon>
        <taxon>Hypocreales</taxon>
        <taxon>Nectriaceae</taxon>
        <taxon>Neonectria</taxon>
    </lineage>
</organism>
<keyword evidence="6" id="KW-0732">Signal</keyword>
<dbReference type="InterPro" id="IPR016169">
    <property type="entry name" value="FAD-bd_PCMH_sub2"/>
</dbReference>
<name>A0ABR1HLA9_9HYPO</name>
<gene>
    <name evidence="8" type="ORF">QQZ08_009711</name>
</gene>
<comment type="cofactor">
    <cofactor evidence="1">
        <name>FAD</name>
        <dbReference type="ChEBI" id="CHEBI:57692"/>
    </cofactor>
</comment>
<accession>A0ABR1HLA9</accession>